<dbReference type="Proteomes" id="UP000688137">
    <property type="component" value="Unassembled WGS sequence"/>
</dbReference>
<evidence type="ECO:0000313" key="1">
    <source>
        <dbReference type="EMBL" id="CAD8097726.1"/>
    </source>
</evidence>
<protein>
    <submittedName>
        <fullName evidence="1">Uncharacterized protein</fullName>
    </submittedName>
</protein>
<proteinExistence type="predicted"/>
<dbReference type="EMBL" id="CAJJDM010000108">
    <property type="protein sequence ID" value="CAD8097726.1"/>
    <property type="molecule type" value="Genomic_DNA"/>
</dbReference>
<organism evidence="1 2">
    <name type="scientific">Paramecium primaurelia</name>
    <dbReference type="NCBI Taxonomy" id="5886"/>
    <lineage>
        <taxon>Eukaryota</taxon>
        <taxon>Sar</taxon>
        <taxon>Alveolata</taxon>
        <taxon>Ciliophora</taxon>
        <taxon>Intramacronucleata</taxon>
        <taxon>Oligohymenophorea</taxon>
        <taxon>Peniculida</taxon>
        <taxon>Parameciidae</taxon>
        <taxon>Paramecium</taxon>
    </lineage>
</organism>
<sequence>MIGQGSDIFSGRVESIIQPFCLFANKTEQRPWQGLIQDDLKSLQNSKKIVVMTRIINH</sequence>
<accession>A0A8S1P3Y2</accession>
<keyword evidence="2" id="KW-1185">Reference proteome</keyword>
<name>A0A8S1P3Y2_PARPR</name>
<evidence type="ECO:0000313" key="2">
    <source>
        <dbReference type="Proteomes" id="UP000688137"/>
    </source>
</evidence>
<dbReference type="AlphaFoldDB" id="A0A8S1P3Y2"/>
<reference evidence="1" key="1">
    <citation type="submission" date="2021-01" db="EMBL/GenBank/DDBJ databases">
        <authorList>
            <consortium name="Genoscope - CEA"/>
            <person name="William W."/>
        </authorList>
    </citation>
    <scope>NUCLEOTIDE SEQUENCE</scope>
</reference>
<gene>
    <name evidence="1" type="ORF">PPRIM_AZ9-3.1.T1050005</name>
</gene>
<comment type="caution">
    <text evidence="1">The sequence shown here is derived from an EMBL/GenBank/DDBJ whole genome shotgun (WGS) entry which is preliminary data.</text>
</comment>